<organism evidence="2 3">
    <name type="scientific">Curtobacterium herbarum</name>
    <dbReference type="NCBI Taxonomy" id="150122"/>
    <lineage>
        <taxon>Bacteria</taxon>
        <taxon>Bacillati</taxon>
        <taxon>Actinomycetota</taxon>
        <taxon>Actinomycetes</taxon>
        <taxon>Micrococcales</taxon>
        <taxon>Microbacteriaceae</taxon>
        <taxon>Curtobacterium</taxon>
    </lineage>
</organism>
<protein>
    <recommendedName>
        <fullName evidence="4">Lipoprotein</fullName>
    </recommendedName>
</protein>
<keyword evidence="3" id="KW-1185">Reference proteome</keyword>
<evidence type="ECO:0000313" key="3">
    <source>
        <dbReference type="Proteomes" id="UP001501742"/>
    </source>
</evidence>
<comment type="caution">
    <text evidence="2">The sequence shown here is derived from an EMBL/GenBank/DDBJ whole genome shotgun (WGS) entry which is preliminary data.</text>
</comment>
<accession>A0ABN1ZH20</accession>
<dbReference type="Proteomes" id="UP001501742">
    <property type="component" value="Unassembled WGS sequence"/>
</dbReference>
<feature type="signal peptide" evidence="1">
    <location>
        <begin position="1"/>
        <end position="30"/>
    </location>
</feature>
<dbReference type="RefSeq" id="WP_204607457.1">
    <property type="nucleotide sequence ID" value="NZ_BAAAJX010000017.1"/>
</dbReference>
<proteinExistence type="predicted"/>
<evidence type="ECO:0008006" key="4">
    <source>
        <dbReference type="Google" id="ProtNLM"/>
    </source>
</evidence>
<gene>
    <name evidence="2" type="ORF">GCM10009627_31250</name>
</gene>
<name>A0ABN1ZH20_9MICO</name>
<keyword evidence="1" id="KW-0732">Signal</keyword>
<reference evidence="2 3" key="1">
    <citation type="journal article" date="2019" name="Int. J. Syst. Evol. Microbiol.">
        <title>The Global Catalogue of Microorganisms (GCM) 10K type strain sequencing project: providing services to taxonomists for standard genome sequencing and annotation.</title>
        <authorList>
            <consortium name="The Broad Institute Genomics Platform"/>
            <consortium name="The Broad Institute Genome Sequencing Center for Infectious Disease"/>
            <person name="Wu L."/>
            <person name="Ma J."/>
        </authorList>
    </citation>
    <scope>NUCLEOTIDE SEQUENCE [LARGE SCALE GENOMIC DNA]</scope>
    <source>
        <strain evidence="2 3">JCM 12140</strain>
    </source>
</reference>
<feature type="chain" id="PRO_5045314408" description="Lipoprotein" evidence="1">
    <location>
        <begin position="31"/>
        <end position="170"/>
    </location>
</feature>
<dbReference type="EMBL" id="BAAAJX010000017">
    <property type="protein sequence ID" value="GAA1494779.1"/>
    <property type="molecule type" value="Genomic_DNA"/>
</dbReference>
<evidence type="ECO:0000313" key="2">
    <source>
        <dbReference type="EMBL" id="GAA1494779.1"/>
    </source>
</evidence>
<evidence type="ECO:0000256" key="1">
    <source>
        <dbReference type="SAM" id="SignalP"/>
    </source>
</evidence>
<sequence>MSSDTITARRWTAATISVLVVGALVGCATPAPTPGSTPTETATPVLDADTAQRQMVDAVDAVTTRLGGDWRQRSGPDSAEDCTGSDGRAMARWTSFVTRTGNDGVADEMPTIERGWREQGMTVERWGTASEPTVVGRGGGRLASISLSVAPGLTAVQSVSLCFPGDADAL</sequence>